<dbReference type="EMBL" id="QXHD01000004">
    <property type="protein sequence ID" value="NEZ55763.1"/>
    <property type="molecule type" value="Genomic_DNA"/>
</dbReference>
<evidence type="ECO:0000313" key="1">
    <source>
        <dbReference type="EMBL" id="NEZ55763.1"/>
    </source>
</evidence>
<protein>
    <submittedName>
        <fullName evidence="1">Uncharacterized protein</fullName>
    </submittedName>
</protein>
<dbReference type="Proteomes" id="UP000481033">
    <property type="component" value="Unassembled WGS sequence"/>
</dbReference>
<accession>A0A6M0RIV1</accession>
<evidence type="ECO:0000313" key="2">
    <source>
        <dbReference type="Proteomes" id="UP000481033"/>
    </source>
</evidence>
<sequence>MPGAFPENCCCFASRLHTRITRIVEVWHDSLEYRRFFKPLKIVEGISVNLGSFAYLKGFILEIPDKKEFGGKSIL</sequence>
<reference evidence="1 2" key="1">
    <citation type="journal article" date="2020" name="Microb. Ecol.">
        <title>Ecogenomics of the Marine Benthic Filamentous Cyanobacterium Adonisia.</title>
        <authorList>
            <person name="Walter J.M."/>
            <person name="Coutinho F.H."/>
            <person name="Leomil L."/>
            <person name="Hargreaves P.I."/>
            <person name="Campeao M.E."/>
            <person name="Vieira V.V."/>
            <person name="Silva B.S."/>
            <person name="Fistarol G.O."/>
            <person name="Salomon P.S."/>
            <person name="Sawabe T."/>
            <person name="Mino S."/>
            <person name="Hosokawa M."/>
            <person name="Miyashita H."/>
            <person name="Maruyama F."/>
            <person name="van Verk M.C."/>
            <person name="Dutilh B.E."/>
            <person name="Thompson C.C."/>
            <person name="Thompson F.L."/>
        </authorList>
    </citation>
    <scope>NUCLEOTIDE SEQUENCE [LARGE SCALE GENOMIC DNA]</scope>
    <source>
        <strain evidence="1 2">CCMR0081</strain>
    </source>
</reference>
<gene>
    <name evidence="1" type="ORF">DXZ20_08770</name>
</gene>
<dbReference type="AlphaFoldDB" id="A0A6M0RIV1"/>
<organism evidence="1 2">
    <name type="scientific">Adonisia turfae CCMR0081</name>
    <dbReference type="NCBI Taxonomy" id="2292702"/>
    <lineage>
        <taxon>Bacteria</taxon>
        <taxon>Bacillati</taxon>
        <taxon>Cyanobacteriota</taxon>
        <taxon>Adonisia</taxon>
        <taxon>Adonisia turfae</taxon>
    </lineage>
</organism>
<proteinExistence type="predicted"/>
<comment type="caution">
    <text evidence="1">The sequence shown here is derived from an EMBL/GenBank/DDBJ whole genome shotgun (WGS) entry which is preliminary data.</text>
</comment>
<name>A0A6M0RIV1_9CYAN</name>
<keyword evidence="2" id="KW-1185">Reference proteome</keyword>